<name>A0A0D2EU02_9EURO</name>
<dbReference type="InterPro" id="IPR038883">
    <property type="entry name" value="AN11006-like"/>
</dbReference>
<dbReference type="OrthoDB" id="4472000at2759"/>
<evidence type="ECO:0000313" key="2">
    <source>
        <dbReference type="Proteomes" id="UP000054342"/>
    </source>
</evidence>
<protein>
    <recommendedName>
        <fullName evidence="3">F-box domain-containing protein</fullName>
    </recommendedName>
</protein>
<dbReference type="HOGENOM" id="CLU_721669_0_0_1"/>
<reference evidence="1 2" key="1">
    <citation type="submission" date="2015-01" db="EMBL/GenBank/DDBJ databases">
        <title>The Genome Sequence of Exophiala xenobiotica CBS118157.</title>
        <authorList>
            <consortium name="The Broad Institute Genomics Platform"/>
            <person name="Cuomo C."/>
            <person name="de Hoog S."/>
            <person name="Gorbushina A."/>
            <person name="Stielow B."/>
            <person name="Teixiera M."/>
            <person name="Abouelleil A."/>
            <person name="Chapman S.B."/>
            <person name="Priest M."/>
            <person name="Young S.K."/>
            <person name="Wortman J."/>
            <person name="Nusbaum C."/>
            <person name="Birren B."/>
        </authorList>
    </citation>
    <scope>NUCLEOTIDE SEQUENCE [LARGE SCALE GENOMIC DNA]</scope>
    <source>
        <strain evidence="1 2">CBS 118157</strain>
    </source>
</reference>
<evidence type="ECO:0008006" key="3">
    <source>
        <dbReference type="Google" id="ProtNLM"/>
    </source>
</evidence>
<accession>A0A0D2EU02</accession>
<keyword evidence="2" id="KW-1185">Reference proteome</keyword>
<sequence length="383" mass="43897">MSKTRPPVSKWVRLLRKLSRRRHARQLRRQRLSSSAYSTRRSNIGSWGAEGPWVLQASKVRKRYKARKGNNHRKRNKAWKRKWIRENRKRGKVSKALPRQKKAGQSVTFLSLPPDVRAIMYGLLLVKDWSLDVFRNASSTYLKGAPKYVRRRKEWVQVQKYKNEPHPMPRGPLALLYVNRLIHEEAAQVLYGQNRFIAVKDTSFNYNSILSGFGKVNAGRIRKLEVGVPKVVKTGSLKETEFKRFLSFVCEDFSNLQSLVLTTTPKNNPDFQASRKFKRQCRGVLFTAAQITQWHPVLKKAMLSRTAKGRAFVELRVDFSPGSAVAPWKVEDEKQPDSSERKCVLLDSVKIRTMSWENLMGVDADIFALAATAPSSESANAGK</sequence>
<proteinExistence type="predicted"/>
<evidence type="ECO:0000313" key="1">
    <source>
        <dbReference type="EMBL" id="KIW58220.1"/>
    </source>
</evidence>
<organism evidence="1 2">
    <name type="scientific">Exophiala xenobiotica</name>
    <dbReference type="NCBI Taxonomy" id="348802"/>
    <lineage>
        <taxon>Eukaryota</taxon>
        <taxon>Fungi</taxon>
        <taxon>Dikarya</taxon>
        <taxon>Ascomycota</taxon>
        <taxon>Pezizomycotina</taxon>
        <taxon>Eurotiomycetes</taxon>
        <taxon>Chaetothyriomycetidae</taxon>
        <taxon>Chaetothyriales</taxon>
        <taxon>Herpotrichiellaceae</taxon>
        <taxon>Exophiala</taxon>
    </lineage>
</organism>
<dbReference type="PANTHER" id="PTHR42085:SF2">
    <property type="entry name" value="F-BOX DOMAIN-CONTAINING PROTEIN"/>
    <property type="match status" value="1"/>
</dbReference>
<dbReference type="RefSeq" id="XP_013318804.1">
    <property type="nucleotide sequence ID" value="XM_013463350.1"/>
</dbReference>
<dbReference type="EMBL" id="KN847318">
    <property type="protein sequence ID" value="KIW58220.1"/>
    <property type="molecule type" value="Genomic_DNA"/>
</dbReference>
<dbReference type="PANTHER" id="PTHR42085">
    <property type="entry name" value="F-BOX DOMAIN-CONTAINING PROTEIN"/>
    <property type="match status" value="1"/>
</dbReference>
<gene>
    <name evidence="1" type="ORF">PV05_02761</name>
</gene>
<dbReference type="STRING" id="348802.A0A0D2EU02"/>
<dbReference type="Proteomes" id="UP000054342">
    <property type="component" value="Unassembled WGS sequence"/>
</dbReference>
<dbReference type="GeneID" id="25324669"/>
<dbReference type="AlphaFoldDB" id="A0A0D2EU02"/>